<name>A0ABR2NQP9_9ROSI</name>
<organism evidence="8 9">
    <name type="scientific">Hibiscus sabdariffa</name>
    <name type="common">roselle</name>
    <dbReference type="NCBI Taxonomy" id="183260"/>
    <lineage>
        <taxon>Eukaryota</taxon>
        <taxon>Viridiplantae</taxon>
        <taxon>Streptophyta</taxon>
        <taxon>Embryophyta</taxon>
        <taxon>Tracheophyta</taxon>
        <taxon>Spermatophyta</taxon>
        <taxon>Magnoliopsida</taxon>
        <taxon>eudicotyledons</taxon>
        <taxon>Gunneridae</taxon>
        <taxon>Pentapetalae</taxon>
        <taxon>rosids</taxon>
        <taxon>malvids</taxon>
        <taxon>Malvales</taxon>
        <taxon>Malvaceae</taxon>
        <taxon>Malvoideae</taxon>
        <taxon>Hibiscus</taxon>
    </lineage>
</organism>
<protein>
    <recommendedName>
        <fullName evidence="2">Formin-like protein</fullName>
    </recommendedName>
</protein>
<feature type="compositionally biased region" description="Low complexity" evidence="4">
    <location>
        <begin position="67"/>
        <end position="83"/>
    </location>
</feature>
<dbReference type="Pfam" id="PF02181">
    <property type="entry name" value="FH2"/>
    <property type="match status" value="1"/>
</dbReference>
<feature type="compositionally biased region" description="Pro residues" evidence="4">
    <location>
        <begin position="191"/>
        <end position="203"/>
    </location>
</feature>
<evidence type="ECO:0000256" key="4">
    <source>
        <dbReference type="SAM" id="MobiDB-lite"/>
    </source>
</evidence>
<feature type="region of interest" description="Disordered" evidence="4">
    <location>
        <begin position="903"/>
        <end position="926"/>
    </location>
</feature>
<accession>A0ABR2NQP9</accession>
<proteinExistence type="inferred from homology"/>
<feature type="signal peptide" evidence="6">
    <location>
        <begin position="1"/>
        <end position="27"/>
    </location>
</feature>
<dbReference type="InterPro" id="IPR027643">
    <property type="entry name" value="Formin-like_plant"/>
</dbReference>
<feature type="compositionally biased region" description="Basic and acidic residues" evidence="4">
    <location>
        <begin position="165"/>
        <end position="174"/>
    </location>
</feature>
<dbReference type="PROSITE" id="PS51444">
    <property type="entry name" value="FH2"/>
    <property type="match status" value="1"/>
</dbReference>
<dbReference type="InterPro" id="IPR015425">
    <property type="entry name" value="FH2_Formin"/>
</dbReference>
<feature type="region of interest" description="Disordered" evidence="4">
    <location>
        <begin position="53"/>
        <end position="83"/>
    </location>
</feature>
<feature type="region of interest" description="Disordered" evidence="4">
    <location>
        <begin position="159"/>
        <end position="208"/>
    </location>
</feature>
<keyword evidence="5" id="KW-0472">Membrane</keyword>
<feature type="transmembrane region" description="Helical" evidence="5">
    <location>
        <begin position="130"/>
        <end position="155"/>
    </location>
</feature>
<keyword evidence="5" id="KW-0812">Transmembrane</keyword>
<evidence type="ECO:0000313" key="8">
    <source>
        <dbReference type="EMBL" id="KAK8978509.1"/>
    </source>
</evidence>
<keyword evidence="5" id="KW-1133">Transmembrane helix</keyword>
<evidence type="ECO:0000256" key="6">
    <source>
        <dbReference type="SAM" id="SignalP"/>
    </source>
</evidence>
<feature type="region of interest" description="Disordered" evidence="4">
    <location>
        <begin position="294"/>
        <end position="329"/>
    </location>
</feature>
<evidence type="ECO:0000256" key="1">
    <source>
        <dbReference type="ARBA" id="ARBA00025793"/>
    </source>
</evidence>
<dbReference type="SMART" id="SM00498">
    <property type="entry name" value="FH2"/>
    <property type="match status" value="1"/>
</dbReference>
<feature type="compositionally biased region" description="Pro residues" evidence="4">
    <location>
        <begin position="53"/>
        <end position="66"/>
    </location>
</feature>
<gene>
    <name evidence="8" type="ORF">V6N11_055498</name>
</gene>
<evidence type="ECO:0000313" key="9">
    <source>
        <dbReference type="Proteomes" id="UP001396334"/>
    </source>
</evidence>
<feature type="chain" id="PRO_5046223808" description="Formin-like protein" evidence="6">
    <location>
        <begin position="28"/>
        <end position="926"/>
    </location>
</feature>
<comment type="similarity">
    <text evidence="1">Belongs to the formin-like family. Class-I subfamily.</text>
</comment>
<keyword evidence="9" id="KW-1185">Reference proteome</keyword>
<comment type="caution">
    <text evidence="8">The sequence shown here is derived from an EMBL/GenBank/DDBJ whole genome shotgun (WGS) entry which is preliminary data.</text>
</comment>
<keyword evidence="6" id="KW-0732">Signal</keyword>
<dbReference type="SUPFAM" id="SSF101447">
    <property type="entry name" value="Formin homology 2 domain (FH2 domain)"/>
    <property type="match status" value="1"/>
</dbReference>
<evidence type="ECO:0000256" key="3">
    <source>
        <dbReference type="SAM" id="Coils"/>
    </source>
</evidence>
<dbReference type="Proteomes" id="UP001396334">
    <property type="component" value="Unassembled WGS sequence"/>
</dbReference>
<evidence type="ECO:0000259" key="7">
    <source>
        <dbReference type="PROSITE" id="PS51444"/>
    </source>
</evidence>
<feature type="compositionally biased region" description="Acidic residues" evidence="4">
    <location>
        <begin position="916"/>
        <end position="926"/>
    </location>
</feature>
<evidence type="ECO:0000256" key="2">
    <source>
        <dbReference type="RuleBase" id="RU361260"/>
    </source>
</evidence>
<dbReference type="PANTHER" id="PTHR23213:SF368">
    <property type="entry name" value="HISTONE H3-K79 METHYLTRANSFERASE"/>
    <property type="match status" value="1"/>
</dbReference>
<evidence type="ECO:0000256" key="5">
    <source>
        <dbReference type="SAM" id="Phobius"/>
    </source>
</evidence>
<feature type="compositionally biased region" description="Low complexity" evidence="4">
    <location>
        <begin position="376"/>
        <end position="401"/>
    </location>
</feature>
<dbReference type="InterPro" id="IPR042201">
    <property type="entry name" value="FH2_Formin_sf"/>
</dbReference>
<dbReference type="PANTHER" id="PTHR23213">
    <property type="entry name" value="FORMIN-RELATED"/>
    <property type="match status" value="1"/>
</dbReference>
<feature type="coiled-coil region" evidence="3">
    <location>
        <begin position="635"/>
        <end position="662"/>
    </location>
</feature>
<dbReference type="Gene3D" id="1.20.58.2220">
    <property type="entry name" value="Formin, FH2 domain"/>
    <property type="match status" value="1"/>
</dbReference>
<dbReference type="EMBL" id="JBBPBN010000111">
    <property type="protein sequence ID" value="KAK8978509.1"/>
    <property type="molecule type" value="Genomic_DNA"/>
</dbReference>
<feature type="region of interest" description="Disordered" evidence="4">
    <location>
        <begin position="372"/>
        <end position="426"/>
    </location>
</feature>
<keyword evidence="3" id="KW-0175">Coiled coil</keyword>
<sequence>MVMVATTVNRLLLLLFLFFSAVSTIGSLDHDHHHRRLLHQPFFPHTSLPPTYPPPASSPFPSPQPQPRQKQQPKYPFSTTPTSTPQTPFFLSFPAPPPPTLPSTLPTFPANISSLLIPHSPSPSSHRRHLILISLSGSLLAAAIILSLVALTLFLRHRSHQNTSSDEKASRSDSLRLFPPNIPPSDASQKTPPPPPPPPPQQPPHYVSTNRSSEFLYLGTLVNTRVDAAKTTATISSNVGIKLGVSSSPYQKLGSPDLNPLPPLPKVQTFQSGEQFIQVPPMCSFQTNVEVEEDEFFSPRGSSHGKESPPQVRIESSSRRDFNGEIYGSRSFNSRTASYPYSNSCSPSNSFLNSSPLSQRSPDTVVPIYTVKVKNPSSTSPSSSRLSSSSSERYSPDRGSSFSAQNRESPSRVLLKKLPPPPPPLPPPRFWEVHTAVNFVPETNTGGPPVLVAPSRPVVLQNNEGLERNAAETPKPKLKPLHWDKVRASSDRAMVWDQIKSSSFQLNEEMIETLFTVNNSNLPVKDNGRRQSLPSANHENRVLDPKKSQNIAILLRALNVTIEEVCEALMEGNSDTLGTELLESLLKMAPTNEEERKLKDFTDESPFKLGPAEKFLKAVLDIPFAFKRVDAMLYIANFESEIEYLKRSFETLEAACEELRNSRMFLKLLEAVLKTGNRMNVGTNRGDAQAFKLDTLLKLVDIKGTDGKTTLLHFVVQEIIRAEGSRLSSANQNLKAEKTQQSDFQDDVEFRKLGLQVVSGLSGELTNVKKAAAMDSDVLSIDVAKLATGISKIREVMKLNEEIALKDSSRKFSESMNEFLKKAEEEIVRIQAQDRVALSMVKEITEYFHGNSSKEEAHPFRIFMVVRDFLSILDQVCKEVAKVNERTIYSSARPLPNPTLLPVFPGLNVTQHDDGSSDDETSSSSS</sequence>
<reference evidence="8 9" key="1">
    <citation type="journal article" date="2024" name="G3 (Bethesda)">
        <title>Genome assembly of Hibiscus sabdariffa L. provides insights into metabolisms of medicinal natural products.</title>
        <authorList>
            <person name="Kim T."/>
        </authorList>
    </citation>
    <scope>NUCLEOTIDE SEQUENCE [LARGE SCALE GENOMIC DNA]</scope>
    <source>
        <strain evidence="8">TK-2024</strain>
        <tissue evidence="8">Old leaves</tissue>
    </source>
</reference>
<feature type="domain" description="FH2" evidence="7">
    <location>
        <begin position="468"/>
        <end position="899"/>
    </location>
</feature>